<comment type="similarity">
    <text evidence="1">Belongs to the VPS8 family.</text>
</comment>
<gene>
    <name evidence="7" type="ordered locus">Cd36_80640</name>
    <name evidence="8" type="ORF">CD36_80640</name>
</gene>
<dbReference type="SMART" id="SM00320">
    <property type="entry name" value="WD40"/>
    <property type="match status" value="2"/>
</dbReference>
<dbReference type="GO" id="GO:0030897">
    <property type="term" value="C:HOPS complex"/>
    <property type="evidence" value="ECO:0007669"/>
    <property type="project" value="TreeGrafter"/>
</dbReference>
<evidence type="ECO:0000313" key="8">
    <source>
        <dbReference type="EMBL" id="CAX42594.1"/>
    </source>
</evidence>
<dbReference type="GO" id="GO:0005770">
    <property type="term" value="C:late endosome"/>
    <property type="evidence" value="ECO:0007669"/>
    <property type="project" value="TreeGrafter"/>
</dbReference>
<evidence type="ECO:0000256" key="4">
    <source>
        <dbReference type="PROSITE-ProRule" id="PRU00221"/>
    </source>
</evidence>
<dbReference type="RefSeq" id="XP_002419012.1">
    <property type="nucleotide sequence ID" value="XM_002418967.1"/>
</dbReference>
<feature type="repeat" description="WD" evidence="4">
    <location>
        <begin position="156"/>
        <end position="197"/>
    </location>
</feature>
<dbReference type="PANTHER" id="PTHR12616">
    <property type="entry name" value="VACUOLAR PROTEIN SORTING VPS41"/>
    <property type="match status" value="1"/>
</dbReference>
<dbReference type="VEuPathDB" id="FungiDB:CD36_80640"/>
<dbReference type="KEGG" id="cdu:CD36_80640"/>
<dbReference type="EMBL" id="FM992690">
    <property type="protein sequence ID" value="CAX42594.1"/>
    <property type="molecule type" value="Genomic_DNA"/>
</dbReference>
<dbReference type="OrthoDB" id="289913at2759"/>
<dbReference type="InterPro" id="IPR036322">
    <property type="entry name" value="WD40_repeat_dom_sf"/>
</dbReference>
<feature type="domain" description="Vacuolar protein sorting-associated protein 8 central" evidence="5">
    <location>
        <begin position="589"/>
        <end position="773"/>
    </location>
</feature>
<dbReference type="GO" id="GO:0034058">
    <property type="term" value="P:endosomal vesicle fusion"/>
    <property type="evidence" value="ECO:0007669"/>
    <property type="project" value="TreeGrafter"/>
</dbReference>
<dbReference type="Pfam" id="PF23410">
    <property type="entry name" value="Beta-prop_VPS8"/>
    <property type="match status" value="1"/>
</dbReference>
<accession>B9WD45</accession>
<dbReference type="GeneID" id="8046794"/>
<keyword evidence="2 4" id="KW-0853">WD repeat</keyword>
<dbReference type="InterPro" id="IPR019775">
    <property type="entry name" value="WD40_repeat_CS"/>
</dbReference>
<dbReference type="Pfam" id="PF25066">
    <property type="entry name" value="TPR_VPS8_2"/>
    <property type="match status" value="1"/>
</dbReference>
<dbReference type="PROSITE" id="PS50294">
    <property type="entry name" value="WD_REPEATS_REGION"/>
    <property type="match status" value="1"/>
</dbReference>
<reference evidence="8 9" key="1">
    <citation type="journal article" date="2009" name="Genome Res.">
        <title>Comparative genomics of the fungal pathogens Candida dubliniensis and Candida albicans.</title>
        <authorList>
            <person name="Jackson A.P."/>
            <person name="Gamble J.A."/>
            <person name="Yeomans T."/>
            <person name="Moran G.P."/>
            <person name="Saunders D."/>
            <person name="Harris D."/>
            <person name="Aslett M."/>
            <person name="Barrell J.F."/>
            <person name="Butler G."/>
            <person name="Citiulo F."/>
            <person name="Coleman D.C."/>
            <person name="de Groot P.W.J."/>
            <person name="Goodwin T.J."/>
            <person name="Quail M.A."/>
            <person name="McQuillan J."/>
            <person name="Munro C.A."/>
            <person name="Pain A."/>
            <person name="Poulter R.T."/>
            <person name="Rajandream M.A."/>
            <person name="Renauld H."/>
            <person name="Spiering M.J."/>
            <person name="Tivey A."/>
            <person name="Gow N.A.R."/>
            <person name="Barrell B."/>
            <person name="Sullivan D.J."/>
            <person name="Berriman M."/>
        </authorList>
    </citation>
    <scope>NUCLEOTIDE SEQUENCE [LARGE SCALE GENOMIC DNA]</scope>
    <source>
        <strain evidence="9">CD36 / ATCC MYA-646 / CBS 7987 / NCPF 3949 / NRRL Y-17841</strain>
    </source>
</reference>
<evidence type="ECO:0000256" key="1">
    <source>
        <dbReference type="ARBA" id="ARBA00009422"/>
    </source>
</evidence>
<name>B9WD45_CANDC</name>
<dbReference type="PROSITE" id="PS00678">
    <property type="entry name" value="WD_REPEATS_1"/>
    <property type="match status" value="1"/>
</dbReference>
<dbReference type="InterPro" id="IPR045111">
    <property type="entry name" value="Vps41/Vps8"/>
</dbReference>
<dbReference type="InterPro" id="IPR059070">
    <property type="entry name" value="TPR_VPS8_2"/>
</dbReference>
<evidence type="ECO:0000259" key="6">
    <source>
        <dbReference type="Pfam" id="PF25066"/>
    </source>
</evidence>
<dbReference type="Pfam" id="PF23413">
    <property type="entry name" value="zf_RING_Vps8_fungal"/>
    <property type="match status" value="1"/>
</dbReference>
<dbReference type="Pfam" id="PF12816">
    <property type="entry name" value="TPR_Vps8"/>
    <property type="match status" value="1"/>
</dbReference>
<dbReference type="eggNOG" id="KOG2079">
    <property type="taxonomic scope" value="Eukaryota"/>
</dbReference>
<dbReference type="InterPro" id="IPR001680">
    <property type="entry name" value="WD40_rpt"/>
</dbReference>
<dbReference type="PANTHER" id="PTHR12616:SF8">
    <property type="entry name" value="VACUOLAR PROTEIN SORTING-ASSOCIATED PROTEIN 8 HOMOLOG"/>
    <property type="match status" value="1"/>
</dbReference>
<dbReference type="CGD" id="CAL0000167954">
    <property type="gene designation" value="Cd36_80640"/>
</dbReference>
<evidence type="ECO:0000256" key="2">
    <source>
        <dbReference type="ARBA" id="ARBA00022574"/>
    </source>
</evidence>
<protein>
    <submittedName>
        <fullName evidence="8">Vacuolar sorting protein, putative</fullName>
    </submittedName>
</protein>
<keyword evidence="9" id="KW-1185">Reference proteome</keyword>
<sequence>MVLTDSVFNELSAKTLLSSSSPSIISNSTSSISESSLRKTRFDDRATTKTSLALKSYRNNSNPKLPISTLKETRINGGGGDDDGDDDEVLLKDIFQWNELKTISETINSPEFINLHGSCLFVKSNAVYIAIITNRGNIVIFNYRREIDYILVPTQSNDETCAISCIAFSSDCSYLAAGLQDGSIRLWNLKRATKGNSIPNLPFYTIYPISLKSRFTQNIQGHIINTRITYISFVGESNYQLITADDCGLVFYHNGIKKFMNLIYVTTKLLGKNDANLDDSKFKIRCMEMLPLGSAHQITDKMGISAIMTDDLLVIVSTISLNDDTVSYVKQHFKIGKPKLVLQEEGLPSHCLSWMPSMHTKAGFTNTRLAYCWNNVLTILELDNKSLSGRMLDFINNAKDRNKVISKLPFKKIARLIDERIIRDIKWLQSDVLCLFFDDEMITIYSNGSALVPVASQTIGNISDINLSKHRVLYNRESKLFIGKSLGWADILLKKLSQGLYAEALAIADSYYNSNSVGKLTVIGLPQNRKQRAELIEPYLVKIMREAMPHLIQSDRESYITLCLNIIAYIAVPNDLLETLYEIVQDDSVFFQALEPFILSGLILSLPPVVLKALIQYYVKGENHPSTNMGDNGDLLTEIICTLDIKSLDIDLAIQLCKQHDLRECLVYIWNFVLNDYQTPLIEFFVDINNNPSSADNFKIYTYLSYILTGRQYPIDKFINNDMAAKKSICDILFTSSTISSVPTRNGNTIFPYLYTLLKFDSLEMLSCINEFFEDSFLNEDAKLNRQYLLDALIDIFEANDEHFTDFDKCQLSIFIARNYPKYSQFLRLSDSILSDVFNRLCENKSEAIFQDCELALQSLLPYFEPEDDYYVEKLEMAKYYNVLINMYKSEGMFSQALRMWLKREQGNISDQSLDNQTPEMDIGGRNSNDDHDHVDQLYQLLESSFASSKNPGDRLNLVKIVKENFGRFLKLNDVSDYNTARLANLIEQFSPNLHLEVLKLTGSGDEGDASNEIVLSYLREVFLVSKSIDLTQFINRYIELLLLYKKDKEVVSFVKQWKDKVDYDVAMQLFENHNIIEPQVILLVDQEKFSTALELILKYIEDNVNDTTLQEQFSNLLDLAIEICENPKSLVISKVEADELKSNEKLWLELITRLVVLANSTNTVVGSPLHKFFNQFIHDCFKRISDHKLNNDSKSLFLNVFNKFLHQFPENDPTKFATLANIKDVLQQVFISYSYESEILKITMRMFNRDMYKSMMLLQDIKLAKWDITTKNCANCGKPMWGKHIDSEDLNQHWLAWEHCQRQKLWGNVKDDTFHDLKLIFFSCGHGYHFNCLERLGVNDYCVICGKK</sequence>
<proteinExistence type="inferred from homology"/>
<evidence type="ECO:0000259" key="5">
    <source>
        <dbReference type="Pfam" id="PF12816"/>
    </source>
</evidence>
<dbReference type="PROSITE" id="PS50082">
    <property type="entry name" value="WD_REPEATS_2"/>
    <property type="match status" value="1"/>
</dbReference>
<dbReference type="InterPro" id="IPR015943">
    <property type="entry name" value="WD40/YVTN_repeat-like_dom_sf"/>
</dbReference>
<organism evidence="8 9">
    <name type="scientific">Candida dubliniensis (strain CD36 / ATCC MYA-646 / CBS 7987 / NCPF 3949 / NRRL Y-17841)</name>
    <name type="common">Yeast</name>
    <dbReference type="NCBI Taxonomy" id="573826"/>
    <lineage>
        <taxon>Eukaryota</taxon>
        <taxon>Fungi</taxon>
        <taxon>Dikarya</taxon>
        <taxon>Ascomycota</taxon>
        <taxon>Saccharomycotina</taxon>
        <taxon>Pichiomycetes</taxon>
        <taxon>Debaryomycetaceae</taxon>
        <taxon>Candida/Lodderomyces clade</taxon>
        <taxon>Candida</taxon>
    </lineage>
</organism>
<feature type="domain" description="VPS8-like TPR-like repeats" evidence="6">
    <location>
        <begin position="1134"/>
        <end position="1259"/>
    </location>
</feature>
<keyword evidence="3" id="KW-0677">Repeat</keyword>
<dbReference type="GO" id="GO:0006623">
    <property type="term" value="P:protein targeting to vacuole"/>
    <property type="evidence" value="ECO:0007669"/>
    <property type="project" value="InterPro"/>
</dbReference>
<evidence type="ECO:0000313" key="9">
    <source>
        <dbReference type="Proteomes" id="UP000002605"/>
    </source>
</evidence>
<dbReference type="Proteomes" id="UP000002605">
    <property type="component" value="Chromosome 3"/>
</dbReference>
<dbReference type="HOGENOM" id="CLU_000917_0_0_1"/>
<dbReference type="Gene3D" id="2.130.10.10">
    <property type="entry name" value="YVTN repeat-like/Quinoprotein amine dehydrogenase"/>
    <property type="match status" value="1"/>
</dbReference>
<evidence type="ECO:0000256" key="3">
    <source>
        <dbReference type="ARBA" id="ARBA00022737"/>
    </source>
</evidence>
<dbReference type="SUPFAM" id="SSF50978">
    <property type="entry name" value="WD40 repeat-like"/>
    <property type="match status" value="1"/>
</dbReference>
<evidence type="ECO:0000313" key="7">
    <source>
        <dbReference type="CGD" id="CAL0000167954"/>
    </source>
</evidence>
<dbReference type="InterPro" id="IPR025941">
    <property type="entry name" value="Vps8_central_dom"/>
</dbReference>